<reference evidence="2 3" key="1">
    <citation type="submission" date="2021-10" db="EMBL/GenBank/DDBJ databases">
        <authorList>
            <person name="Koch H."/>
        </authorList>
    </citation>
    <scope>NUCLEOTIDE SEQUENCE [LARGE SCALE GENOMIC DNA]</scope>
    <source>
        <strain evidence="2">6680</strain>
    </source>
</reference>
<keyword evidence="3" id="KW-1185">Reference proteome</keyword>
<dbReference type="EMBL" id="OU912926">
    <property type="protein sequence ID" value="CAG9933670.1"/>
    <property type="molecule type" value="Genomic_DNA"/>
</dbReference>
<accession>A0ABN8APN5</accession>
<evidence type="ECO:0000256" key="1">
    <source>
        <dbReference type="SAM" id="MobiDB-lite"/>
    </source>
</evidence>
<evidence type="ECO:0000313" key="3">
    <source>
        <dbReference type="Proteomes" id="UP000839052"/>
    </source>
</evidence>
<proteinExistence type="predicted"/>
<dbReference type="Proteomes" id="UP000839052">
    <property type="component" value="Chromosome"/>
</dbReference>
<evidence type="ECO:0000313" key="2">
    <source>
        <dbReference type="EMBL" id="CAG9933670.1"/>
    </source>
</evidence>
<feature type="region of interest" description="Disordered" evidence="1">
    <location>
        <begin position="1"/>
        <end position="29"/>
    </location>
</feature>
<organism evidence="2 3">
    <name type="scientific">Candidatus Nitrotoga arctica</name>
    <dbReference type="NCBI Taxonomy" id="453162"/>
    <lineage>
        <taxon>Bacteria</taxon>
        <taxon>Pseudomonadati</taxon>
        <taxon>Pseudomonadota</taxon>
        <taxon>Betaproteobacteria</taxon>
        <taxon>Nitrosomonadales</taxon>
        <taxon>Gallionellaceae</taxon>
        <taxon>Candidatus Nitrotoga</taxon>
    </lineage>
</organism>
<gene>
    <name evidence="2" type="ORF">NTG6680_2421</name>
</gene>
<protein>
    <submittedName>
        <fullName evidence="2">Uncharacterized protein</fullName>
    </submittedName>
</protein>
<name>A0ABN8APN5_9PROT</name>
<sequence>MTRTPLHKTLPHSKASTDKDRVLKKRAAHSHLSMRNLTSSFFSSRVFINYKL</sequence>
<feature type="compositionally biased region" description="Basic residues" evidence="1">
    <location>
        <begin position="1"/>
        <end position="11"/>
    </location>
</feature>